<proteinExistence type="predicted"/>
<protein>
    <recommendedName>
        <fullName evidence="4">DUF192 domain-containing protein</fullName>
    </recommendedName>
</protein>
<organism evidence="2 3">
    <name type="scientific">Candidatus Gottesmanbacteria bacterium GW2011_GWB1_44_11c</name>
    <dbReference type="NCBI Taxonomy" id="1618447"/>
    <lineage>
        <taxon>Bacteria</taxon>
        <taxon>Candidatus Gottesmaniibacteriota</taxon>
    </lineage>
</organism>
<dbReference type="Gene3D" id="2.60.120.1140">
    <property type="entry name" value="Protein of unknown function DUF192"/>
    <property type="match status" value="1"/>
</dbReference>
<keyword evidence="1" id="KW-0812">Transmembrane</keyword>
<dbReference type="PANTHER" id="PTHR37953:SF1">
    <property type="entry name" value="UPF0127 PROTEIN MJ1496"/>
    <property type="match status" value="1"/>
</dbReference>
<evidence type="ECO:0000313" key="2">
    <source>
        <dbReference type="EMBL" id="KKT34434.1"/>
    </source>
</evidence>
<gene>
    <name evidence="2" type="ORF">UW22_C0075G0002</name>
</gene>
<evidence type="ECO:0000313" key="3">
    <source>
        <dbReference type="Proteomes" id="UP000034617"/>
    </source>
</evidence>
<keyword evidence="1" id="KW-0472">Membrane</keyword>
<dbReference type="InterPro" id="IPR003795">
    <property type="entry name" value="DUF192"/>
</dbReference>
<dbReference type="Pfam" id="PF02643">
    <property type="entry name" value="DUF192"/>
    <property type="match status" value="1"/>
</dbReference>
<dbReference type="InterPro" id="IPR038695">
    <property type="entry name" value="Saro_0823-like_sf"/>
</dbReference>
<comment type="caution">
    <text evidence="2">The sequence shown here is derived from an EMBL/GenBank/DDBJ whole genome shotgun (WGS) entry which is preliminary data.</text>
</comment>
<dbReference type="PANTHER" id="PTHR37953">
    <property type="entry name" value="UPF0127 PROTEIN MJ1496"/>
    <property type="match status" value="1"/>
</dbReference>
<keyword evidence="1" id="KW-1133">Transmembrane helix</keyword>
<dbReference type="AlphaFoldDB" id="A0A0G1JGC0"/>
<sequence>MKRKYLTIFLISIVGIWLVWFLLKPAEPQNQATVKIGNTIYKVDIADTEVEREQGLSGRPSLARDSGMLFVFPEKRPYAFWMKDMQFPLDFIWIADNQIADMTASVPVPSGNNLPTYQPQVPVDLVLEINAGEIKKQGFQIGQKVDIKLK</sequence>
<dbReference type="Proteomes" id="UP000034617">
    <property type="component" value="Unassembled WGS sequence"/>
</dbReference>
<reference evidence="2 3" key="1">
    <citation type="journal article" date="2015" name="Nature">
        <title>rRNA introns, odd ribosomes, and small enigmatic genomes across a large radiation of phyla.</title>
        <authorList>
            <person name="Brown C.T."/>
            <person name="Hug L.A."/>
            <person name="Thomas B.C."/>
            <person name="Sharon I."/>
            <person name="Castelle C.J."/>
            <person name="Singh A."/>
            <person name="Wilkins M.J."/>
            <person name="Williams K.H."/>
            <person name="Banfield J.F."/>
        </authorList>
    </citation>
    <scope>NUCLEOTIDE SEQUENCE [LARGE SCALE GENOMIC DNA]</scope>
</reference>
<evidence type="ECO:0000256" key="1">
    <source>
        <dbReference type="SAM" id="Phobius"/>
    </source>
</evidence>
<accession>A0A0G1JGC0</accession>
<evidence type="ECO:0008006" key="4">
    <source>
        <dbReference type="Google" id="ProtNLM"/>
    </source>
</evidence>
<feature type="transmembrane region" description="Helical" evidence="1">
    <location>
        <begin position="5"/>
        <end position="23"/>
    </location>
</feature>
<dbReference type="EMBL" id="LCHM01000075">
    <property type="protein sequence ID" value="KKT34434.1"/>
    <property type="molecule type" value="Genomic_DNA"/>
</dbReference>
<name>A0A0G1JGC0_9BACT</name>